<name>A0A0J6T5R0_9HYPH</name>
<accession>A0A0J6T5R0</accession>
<gene>
    <name evidence="2" type="ORF">VQ02_06920</name>
</gene>
<dbReference type="AlphaFoldDB" id="A0A0J6T5R0"/>
<reference evidence="2 3" key="1">
    <citation type="submission" date="2015-03" db="EMBL/GenBank/DDBJ databases">
        <title>Genome sequencing of Methylobacterium variabile DSM 16961.</title>
        <authorList>
            <person name="Chaudhry V."/>
            <person name="Patil P.B."/>
        </authorList>
    </citation>
    <scope>NUCLEOTIDE SEQUENCE [LARGE SCALE GENOMIC DNA]</scope>
    <source>
        <strain evidence="2 3">DSM 16961</strain>
    </source>
</reference>
<comment type="caution">
    <text evidence="2">The sequence shown here is derived from an EMBL/GenBank/DDBJ whole genome shotgun (WGS) entry which is preliminary data.</text>
</comment>
<organism evidence="2 3">
    <name type="scientific">Methylobacterium variabile</name>
    <dbReference type="NCBI Taxonomy" id="298794"/>
    <lineage>
        <taxon>Bacteria</taxon>
        <taxon>Pseudomonadati</taxon>
        <taxon>Pseudomonadota</taxon>
        <taxon>Alphaproteobacteria</taxon>
        <taxon>Hyphomicrobiales</taxon>
        <taxon>Methylobacteriaceae</taxon>
        <taxon>Methylobacterium</taxon>
    </lineage>
</organism>
<evidence type="ECO:0000313" key="2">
    <source>
        <dbReference type="EMBL" id="KMO40898.1"/>
    </source>
</evidence>
<feature type="region of interest" description="Disordered" evidence="1">
    <location>
        <begin position="256"/>
        <end position="280"/>
    </location>
</feature>
<protein>
    <submittedName>
        <fullName evidence="2">Uncharacterized protein</fullName>
    </submittedName>
</protein>
<dbReference type="PATRIC" id="fig|298794.3.peg.5584"/>
<sequence length="303" mass="31149">MATWIGASAIGIYQAGASDPMATWTYTSRSTNADWTLGTAVNNGSFRMRTPTALQFNTVDGWAIIVMEDGQHYLETWLGAKTGANSYHARYIAENTLTGDGIADRPGAHEGIRAAGMSLMGGLIQKRDLDALSIDHAIAMAIATTQAGPSSRPYVWPATTADGARGSYSGSIPLGALFAIPKEVDLTRIGIRTPEGMALAKAYQTYGGYVTDTAGPSTIQMGYVETGATQQQINNLHADLQAIRVRLALVTNNTAATPGGGTGVAAPAAPASSTTGGSAALSGTMAAAPVGCRDAVPSGHVGE</sequence>
<keyword evidence="3" id="KW-1185">Reference proteome</keyword>
<feature type="compositionally biased region" description="Low complexity" evidence="1">
    <location>
        <begin position="264"/>
        <end position="280"/>
    </location>
</feature>
<dbReference type="Proteomes" id="UP000035955">
    <property type="component" value="Unassembled WGS sequence"/>
</dbReference>
<evidence type="ECO:0000256" key="1">
    <source>
        <dbReference type="SAM" id="MobiDB-lite"/>
    </source>
</evidence>
<dbReference type="EMBL" id="LABY01000040">
    <property type="protein sequence ID" value="KMO40898.1"/>
    <property type="molecule type" value="Genomic_DNA"/>
</dbReference>
<proteinExistence type="predicted"/>
<evidence type="ECO:0000313" key="3">
    <source>
        <dbReference type="Proteomes" id="UP000035955"/>
    </source>
</evidence>